<evidence type="ECO:0000256" key="1">
    <source>
        <dbReference type="SAM" id="Coils"/>
    </source>
</evidence>
<gene>
    <name evidence="3" type="ORF">ACJDU8_01020</name>
</gene>
<sequence length="300" mass="34946">MKNSIVLELQKEAYNDKSSISTLIRKSYVVAKKLQICEFEKWLNSEMNGYNCRDEEIPDYRQITCELKAFNPFRGWIPTIMDNTQIAELINIQKIRDPITNLENLSKAHSQYITLRINNERRKLLSDWFGFDTKYELFISRTQLESIIESVRNIVLNWSLKLEEDGIMGEGMTFNDKEKSIARKKNYTENHFHGPVISSQFQQNSQHSTQVMNNQDMNIEKLNELIQMFKENIGQVKLQPLDKKEIETQIQTVEEQAKLPNPNKAIIFECLRTVRNILEGVAGGIFASGLIYELGLFIQK</sequence>
<organism evidence="3 4">
    <name type="scientific">Candidatus Clostridium eludens</name>
    <dbReference type="NCBI Taxonomy" id="3381663"/>
    <lineage>
        <taxon>Bacteria</taxon>
        <taxon>Bacillati</taxon>
        <taxon>Bacillota</taxon>
        <taxon>Clostridia</taxon>
        <taxon>Eubacteriales</taxon>
        <taxon>Clostridiaceae</taxon>
        <taxon>Clostridium</taxon>
    </lineage>
</organism>
<dbReference type="RefSeq" id="WP_406790291.1">
    <property type="nucleotide sequence ID" value="NZ_JBJHZX010000001.1"/>
</dbReference>
<evidence type="ECO:0000313" key="4">
    <source>
        <dbReference type="Proteomes" id="UP001623660"/>
    </source>
</evidence>
<keyword evidence="4" id="KW-1185">Reference proteome</keyword>
<reference evidence="3 4" key="1">
    <citation type="submission" date="2024-11" db="EMBL/GenBank/DDBJ databases">
        <authorList>
            <person name="Heng Y.C."/>
            <person name="Lim A.C.H."/>
            <person name="Lee J.K.Y."/>
            <person name="Kittelmann S."/>
        </authorList>
    </citation>
    <scope>NUCLEOTIDE SEQUENCE [LARGE SCALE GENOMIC DNA]</scope>
    <source>
        <strain evidence="3 4">WILCCON 0269</strain>
    </source>
</reference>
<name>A0ABW8SFS8_9CLOT</name>
<dbReference type="EMBL" id="JBJHZX010000001">
    <property type="protein sequence ID" value="MFL0194176.1"/>
    <property type="molecule type" value="Genomic_DNA"/>
</dbReference>
<comment type="caution">
    <text evidence="3">The sequence shown here is derived from an EMBL/GenBank/DDBJ whole genome shotgun (WGS) entry which is preliminary data.</text>
</comment>
<feature type="coiled-coil region" evidence="1">
    <location>
        <begin position="212"/>
        <end position="239"/>
    </location>
</feature>
<dbReference type="InterPro" id="IPR041304">
    <property type="entry name" value="AbiTii"/>
</dbReference>
<feature type="domain" description="AbiTii" evidence="2">
    <location>
        <begin position="4"/>
        <end position="187"/>
    </location>
</feature>
<proteinExistence type="predicted"/>
<evidence type="ECO:0000313" key="3">
    <source>
        <dbReference type="EMBL" id="MFL0194176.1"/>
    </source>
</evidence>
<evidence type="ECO:0000259" key="2">
    <source>
        <dbReference type="Pfam" id="PF18864"/>
    </source>
</evidence>
<keyword evidence="1" id="KW-0175">Coiled coil</keyword>
<dbReference type="Proteomes" id="UP001623660">
    <property type="component" value="Unassembled WGS sequence"/>
</dbReference>
<protein>
    <recommendedName>
        <fullName evidence="2">AbiTii domain-containing protein</fullName>
    </recommendedName>
</protein>
<dbReference type="Pfam" id="PF18864">
    <property type="entry name" value="AbiTii"/>
    <property type="match status" value="1"/>
</dbReference>
<accession>A0ABW8SFS8</accession>